<dbReference type="EMBL" id="JARAOO010000003">
    <property type="protein sequence ID" value="KAJ7976544.1"/>
    <property type="molecule type" value="Genomic_DNA"/>
</dbReference>
<feature type="domain" description="Transposase-associated" evidence="2">
    <location>
        <begin position="12"/>
        <end position="91"/>
    </location>
</feature>
<dbReference type="KEGG" id="qsa:O6P43_006315"/>
<feature type="compositionally biased region" description="Acidic residues" evidence="1">
    <location>
        <begin position="229"/>
        <end position="251"/>
    </location>
</feature>
<evidence type="ECO:0000259" key="2">
    <source>
        <dbReference type="Pfam" id="PF13963"/>
    </source>
</evidence>
<gene>
    <name evidence="3" type="ORF">O6P43_006315</name>
</gene>
<dbReference type="AlphaFoldDB" id="A0AAD7Q860"/>
<sequence length="311" mass="36250">MDEDHTWSKGDRSWMQRRVENYRVTDEFMYNVNKFLDFAYSLPRIVDDNNTIRCPFLVCKNKKWISRDEVNVHLFKKGFLTNYKWWTLYGEGEEWLGETSNDRRVDIGDSSNRYVDMIMEAASTDFNWDEESQLLEKPNSDAKRFFKLLQNADEELWEGCSWHTWLSVVTQLLNCKSEFNMSENCYDRIVSVVKVSVGADLDIPGVLLGDGPMEEVNLNDIAVPRSLDDDQLDEEEYAEDDEWEDDDEDDNIELDVDNEEVGFEYESITRTGVSSIDQRTLRGTAHLEPPLVDSSDRQLIKAISDEKPTRA</sequence>
<feature type="region of interest" description="Disordered" evidence="1">
    <location>
        <begin position="281"/>
        <end position="311"/>
    </location>
</feature>
<dbReference type="InterPro" id="IPR029480">
    <property type="entry name" value="Transpos_assoc"/>
</dbReference>
<comment type="caution">
    <text evidence="3">The sequence shown here is derived from an EMBL/GenBank/DDBJ whole genome shotgun (WGS) entry which is preliminary data.</text>
</comment>
<proteinExistence type="predicted"/>
<name>A0AAD7Q860_QUISA</name>
<protein>
    <submittedName>
        <fullName evidence="3">Transposon, En/Spm-like protein</fullName>
    </submittedName>
</protein>
<feature type="compositionally biased region" description="Basic and acidic residues" evidence="1">
    <location>
        <begin position="294"/>
        <end position="311"/>
    </location>
</feature>
<reference evidence="3" key="1">
    <citation type="journal article" date="2023" name="Science">
        <title>Elucidation of the pathway for biosynthesis of saponin adjuvants from the soapbark tree.</title>
        <authorList>
            <person name="Reed J."/>
            <person name="Orme A."/>
            <person name="El-Demerdash A."/>
            <person name="Owen C."/>
            <person name="Martin L.B.B."/>
            <person name="Misra R.C."/>
            <person name="Kikuchi S."/>
            <person name="Rejzek M."/>
            <person name="Martin A.C."/>
            <person name="Harkess A."/>
            <person name="Leebens-Mack J."/>
            <person name="Louveau T."/>
            <person name="Stephenson M.J."/>
            <person name="Osbourn A."/>
        </authorList>
    </citation>
    <scope>NUCLEOTIDE SEQUENCE</scope>
    <source>
        <strain evidence="3">S10</strain>
    </source>
</reference>
<feature type="region of interest" description="Disordered" evidence="1">
    <location>
        <begin position="225"/>
        <end position="251"/>
    </location>
</feature>
<dbReference type="Proteomes" id="UP001163823">
    <property type="component" value="Chromosome 3"/>
</dbReference>
<evidence type="ECO:0000313" key="4">
    <source>
        <dbReference type="Proteomes" id="UP001163823"/>
    </source>
</evidence>
<evidence type="ECO:0000313" key="3">
    <source>
        <dbReference type="EMBL" id="KAJ7976544.1"/>
    </source>
</evidence>
<keyword evidence="4" id="KW-1185">Reference proteome</keyword>
<evidence type="ECO:0000256" key="1">
    <source>
        <dbReference type="SAM" id="MobiDB-lite"/>
    </source>
</evidence>
<dbReference type="Pfam" id="PF13963">
    <property type="entry name" value="Transpos_assoc"/>
    <property type="match status" value="1"/>
</dbReference>
<organism evidence="3 4">
    <name type="scientific">Quillaja saponaria</name>
    <name type="common">Soap bark tree</name>
    <dbReference type="NCBI Taxonomy" id="32244"/>
    <lineage>
        <taxon>Eukaryota</taxon>
        <taxon>Viridiplantae</taxon>
        <taxon>Streptophyta</taxon>
        <taxon>Embryophyta</taxon>
        <taxon>Tracheophyta</taxon>
        <taxon>Spermatophyta</taxon>
        <taxon>Magnoliopsida</taxon>
        <taxon>eudicotyledons</taxon>
        <taxon>Gunneridae</taxon>
        <taxon>Pentapetalae</taxon>
        <taxon>rosids</taxon>
        <taxon>fabids</taxon>
        <taxon>Fabales</taxon>
        <taxon>Quillajaceae</taxon>
        <taxon>Quillaja</taxon>
    </lineage>
</organism>
<accession>A0AAD7Q860</accession>